<evidence type="ECO:0000313" key="13">
    <source>
        <dbReference type="EMBL" id="GAA4034789.1"/>
    </source>
</evidence>
<evidence type="ECO:0000313" key="14">
    <source>
        <dbReference type="Proteomes" id="UP001424459"/>
    </source>
</evidence>
<comment type="subcellular location">
    <subcellularLocation>
        <location evidence="9">Cytoplasm</location>
    </subcellularLocation>
</comment>
<comment type="catalytic activity">
    <reaction evidence="8 9">
        <text>tRNA(Arg) + L-arginine + ATP = L-arginyl-tRNA(Arg) + AMP + diphosphate</text>
        <dbReference type="Rhea" id="RHEA:20301"/>
        <dbReference type="Rhea" id="RHEA-COMP:9658"/>
        <dbReference type="Rhea" id="RHEA-COMP:9673"/>
        <dbReference type="ChEBI" id="CHEBI:30616"/>
        <dbReference type="ChEBI" id="CHEBI:32682"/>
        <dbReference type="ChEBI" id="CHEBI:33019"/>
        <dbReference type="ChEBI" id="CHEBI:78442"/>
        <dbReference type="ChEBI" id="CHEBI:78513"/>
        <dbReference type="ChEBI" id="CHEBI:456215"/>
        <dbReference type="EC" id="6.1.1.19"/>
    </reaction>
</comment>
<keyword evidence="6 9" id="KW-0648">Protein biosynthesis</keyword>
<dbReference type="NCBIfam" id="TIGR00456">
    <property type="entry name" value="argS"/>
    <property type="match status" value="1"/>
</dbReference>
<dbReference type="GO" id="GO:0016874">
    <property type="term" value="F:ligase activity"/>
    <property type="evidence" value="ECO:0007669"/>
    <property type="project" value="UniProtKB-KW"/>
</dbReference>
<dbReference type="Gene3D" id="3.30.1360.70">
    <property type="entry name" value="Arginyl tRNA synthetase N-terminal domain"/>
    <property type="match status" value="1"/>
</dbReference>
<evidence type="ECO:0000256" key="5">
    <source>
        <dbReference type="ARBA" id="ARBA00022840"/>
    </source>
</evidence>
<evidence type="ECO:0000256" key="3">
    <source>
        <dbReference type="ARBA" id="ARBA00022598"/>
    </source>
</evidence>
<dbReference type="RefSeq" id="WP_344696286.1">
    <property type="nucleotide sequence ID" value="NZ_BAABBR010000001.1"/>
</dbReference>
<reference evidence="14" key="1">
    <citation type="journal article" date="2019" name="Int. J. Syst. Evol. Microbiol.">
        <title>The Global Catalogue of Microorganisms (GCM) 10K type strain sequencing project: providing services to taxonomists for standard genome sequencing and annotation.</title>
        <authorList>
            <consortium name="The Broad Institute Genomics Platform"/>
            <consortium name="The Broad Institute Genome Sequencing Center for Infectious Disease"/>
            <person name="Wu L."/>
            <person name="Ma J."/>
        </authorList>
    </citation>
    <scope>NUCLEOTIDE SEQUENCE [LARGE SCALE GENOMIC DNA]</scope>
    <source>
        <strain evidence="14">JCM 17564</strain>
    </source>
</reference>
<dbReference type="Pfam" id="PF03485">
    <property type="entry name" value="Arg_tRNA_synt_N"/>
    <property type="match status" value="1"/>
</dbReference>
<dbReference type="InterPro" id="IPR005148">
    <property type="entry name" value="Arg-tRNA-synth_N"/>
</dbReference>
<dbReference type="PANTHER" id="PTHR11956">
    <property type="entry name" value="ARGINYL-TRNA SYNTHETASE"/>
    <property type="match status" value="1"/>
</dbReference>
<keyword evidence="7 9" id="KW-0030">Aminoacyl-tRNA synthetase</keyword>
<evidence type="ECO:0000259" key="12">
    <source>
        <dbReference type="SMART" id="SM01016"/>
    </source>
</evidence>
<name>A0ABP7U2N7_9SPHN</name>
<feature type="domain" description="DALR anticodon binding" evidence="11">
    <location>
        <begin position="452"/>
        <end position="575"/>
    </location>
</feature>
<comment type="caution">
    <text evidence="13">The sequence shown here is derived from an EMBL/GenBank/DDBJ whole genome shotgun (WGS) entry which is preliminary data.</text>
</comment>
<dbReference type="PANTHER" id="PTHR11956:SF5">
    <property type="entry name" value="ARGININE--TRNA LIGASE, CYTOPLASMIC"/>
    <property type="match status" value="1"/>
</dbReference>
<dbReference type="Gene3D" id="3.40.50.620">
    <property type="entry name" value="HUPs"/>
    <property type="match status" value="1"/>
</dbReference>
<comment type="subunit">
    <text evidence="9">Monomer.</text>
</comment>
<dbReference type="InterPro" id="IPR014729">
    <property type="entry name" value="Rossmann-like_a/b/a_fold"/>
</dbReference>
<evidence type="ECO:0000256" key="4">
    <source>
        <dbReference type="ARBA" id="ARBA00022741"/>
    </source>
</evidence>
<evidence type="ECO:0000256" key="7">
    <source>
        <dbReference type="ARBA" id="ARBA00023146"/>
    </source>
</evidence>
<comment type="similarity">
    <text evidence="1 9 10">Belongs to the class-I aminoacyl-tRNA synthetase family.</text>
</comment>
<evidence type="ECO:0000256" key="10">
    <source>
        <dbReference type="RuleBase" id="RU363038"/>
    </source>
</evidence>
<dbReference type="InterPro" id="IPR035684">
    <property type="entry name" value="ArgRS_core"/>
</dbReference>
<dbReference type="SUPFAM" id="SSF47323">
    <property type="entry name" value="Anticodon-binding domain of a subclass of class I aminoacyl-tRNA synthetases"/>
    <property type="match status" value="1"/>
</dbReference>
<dbReference type="CDD" id="cd00671">
    <property type="entry name" value="ArgRS_core"/>
    <property type="match status" value="1"/>
</dbReference>
<evidence type="ECO:0000256" key="2">
    <source>
        <dbReference type="ARBA" id="ARBA00022490"/>
    </source>
</evidence>
<evidence type="ECO:0000256" key="9">
    <source>
        <dbReference type="HAMAP-Rule" id="MF_00123"/>
    </source>
</evidence>
<gene>
    <name evidence="9 13" type="primary">argS</name>
    <name evidence="13" type="ORF">GCM10022281_13710</name>
</gene>
<organism evidence="13 14">
    <name type="scientific">Sphingomonas rosea</name>
    <dbReference type="NCBI Taxonomy" id="335605"/>
    <lineage>
        <taxon>Bacteria</taxon>
        <taxon>Pseudomonadati</taxon>
        <taxon>Pseudomonadota</taxon>
        <taxon>Alphaproteobacteria</taxon>
        <taxon>Sphingomonadales</taxon>
        <taxon>Sphingomonadaceae</taxon>
        <taxon>Sphingomonas</taxon>
    </lineage>
</organism>
<dbReference type="InterPro" id="IPR008909">
    <property type="entry name" value="DALR_anticod-bd"/>
</dbReference>
<feature type="domain" description="Arginyl tRNA synthetase N-terminal" evidence="12">
    <location>
        <begin position="5"/>
        <end position="94"/>
    </location>
</feature>
<dbReference type="Pfam" id="PF00750">
    <property type="entry name" value="tRNA-synt_1d"/>
    <property type="match status" value="1"/>
</dbReference>
<dbReference type="EMBL" id="BAABBR010000001">
    <property type="protein sequence ID" value="GAA4034789.1"/>
    <property type="molecule type" value="Genomic_DNA"/>
</dbReference>
<keyword evidence="4 9" id="KW-0547">Nucleotide-binding</keyword>
<dbReference type="Proteomes" id="UP001424459">
    <property type="component" value="Unassembled WGS sequence"/>
</dbReference>
<dbReference type="Pfam" id="PF05746">
    <property type="entry name" value="DALR_1"/>
    <property type="match status" value="1"/>
</dbReference>
<dbReference type="Gene3D" id="1.10.730.10">
    <property type="entry name" value="Isoleucyl-tRNA Synthetase, Domain 1"/>
    <property type="match status" value="1"/>
</dbReference>
<dbReference type="EC" id="6.1.1.19" evidence="9"/>
<dbReference type="SUPFAM" id="SSF52374">
    <property type="entry name" value="Nucleotidylyl transferase"/>
    <property type="match status" value="1"/>
</dbReference>
<keyword evidence="5 9" id="KW-0067">ATP-binding</keyword>
<proteinExistence type="inferred from homology"/>
<dbReference type="HAMAP" id="MF_00123">
    <property type="entry name" value="Arg_tRNA_synth"/>
    <property type="match status" value="1"/>
</dbReference>
<evidence type="ECO:0000256" key="8">
    <source>
        <dbReference type="ARBA" id="ARBA00049339"/>
    </source>
</evidence>
<dbReference type="SMART" id="SM00836">
    <property type="entry name" value="DALR_1"/>
    <property type="match status" value="1"/>
</dbReference>
<dbReference type="SUPFAM" id="SSF55190">
    <property type="entry name" value="Arginyl-tRNA synthetase (ArgRS), N-terminal 'additional' domain"/>
    <property type="match status" value="1"/>
</dbReference>
<evidence type="ECO:0000259" key="11">
    <source>
        <dbReference type="SMART" id="SM00836"/>
    </source>
</evidence>
<comment type="caution">
    <text evidence="9">Lacks conserved residue(s) required for the propagation of feature annotation.</text>
</comment>
<accession>A0ABP7U2N7</accession>
<protein>
    <recommendedName>
        <fullName evidence="9">Arginine--tRNA ligase</fullName>
        <ecNumber evidence="9">6.1.1.19</ecNumber>
    </recommendedName>
    <alternativeName>
        <fullName evidence="9">Arginyl-tRNA synthetase</fullName>
        <shortName evidence="9">ArgRS</shortName>
    </alternativeName>
</protein>
<keyword evidence="14" id="KW-1185">Reference proteome</keyword>
<evidence type="ECO:0000256" key="6">
    <source>
        <dbReference type="ARBA" id="ARBA00022917"/>
    </source>
</evidence>
<evidence type="ECO:0000256" key="1">
    <source>
        <dbReference type="ARBA" id="ARBA00005594"/>
    </source>
</evidence>
<dbReference type="SMART" id="SM01016">
    <property type="entry name" value="Arg_tRNA_synt_N"/>
    <property type="match status" value="1"/>
</dbReference>
<dbReference type="InterPro" id="IPR036695">
    <property type="entry name" value="Arg-tRNA-synth_N_sf"/>
</dbReference>
<dbReference type="PRINTS" id="PR01038">
    <property type="entry name" value="TRNASYNTHARG"/>
</dbReference>
<sequence length="576" mass="62583">MSIFATFTDHLNRLLDELAAAGSLPPELPRGNVTVEPPRDASHGDLATNAAMVLAKPAGTNPRALAGLLTAGLEKLPGVKAVEIAGPGFINIRLTDDVWREELRRIAAEGRNYGLSKIGAGERVNVEYVSTNPTGPMHMGHCRGAVVGDALARLLEAVGFDVTKEYYVNDAGGQVDVLARSAHLRYREALGENIGEIPEGLYPGDYLKPVGTLLAAEYGSQWVGKPEAEWLSAFRERSVAAMMELIRHDLGLLGVHHDKFSSEAELQASGAPDRALDTLRAKGLVYEGALERPKSIDEHDAWEPVELTLFRSTQYGDDQDRPMKKSDGSWTYFGADAAYHLQKAESADHLVNIWGADHSGTVKRIKAAVTALTDGRVDLDVKLVQMVQLLRAGEPVKMSKRAGNFVTLADVVREVGKDVVRFIMLTKRADTPLDFDFAKVVEASKDNPVFYVQYAHARIASLKRKAAEAGLDASAADLGLLDAEELGLVRLASHYPRVVESAALAHEPHRIAFYLYDLAAAFHALWNRGNDDPGRRFLIEGEPGLSAARLALADAIQRVIGNGLDLMGVEPAEELR</sequence>
<keyword evidence="3 9" id="KW-0436">Ligase</keyword>
<dbReference type="PROSITE" id="PS00178">
    <property type="entry name" value="AA_TRNA_LIGASE_I"/>
    <property type="match status" value="1"/>
</dbReference>
<keyword evidence="2 9" id="KW-0963">Cytoplasm</keyword>
<dbReference type="InterPro" id="IPR001412">
    <property type="entry name" value="aa-tRNA-synth_I_CS"/>
</dbReference>
<dbReference type="InterPro" id="IPR001278">
    <property type="entry name" value="Arg-tRNA-ligase"/>
</dbReference>
<dbReference type="InterPro" id="IPR009080">
    <property type="entry name" value="tRNAsynth_Ia_anticodon-bd"/>
</dbReference>